<reference evidence="3" key="1">
    <citation type="submission" date="2017-01" db="EMBL/GenBank/DDBJ databases">
        <title>Genome Analysis of Deinococcus marmoris KOPRI26562.</title>
        <authorList>
            <person name="Kim J.H."/>
            <person name="Oh H.-M."/>
        </authorList>
    </citation>
    <scope>NUCLEOTIDE SEQUENCE [LARGE SCALE GENOMIC DNA]</scope>
    <source>
        <strain evidence="3">PAMC 26633</strain>
    </source>
</reference>
<evidence type="ECO:0000256" key="1">
    <source>
        <dbReference type="SAM" id="MobiDB-lite"/>
    </source>
</evidence>
<evidence type="ECO:0000313" key="2">
    <source>
        <dbReference type="EMBL" id="OXC75470.1"/>
    </source>
</evidence>
<evidence type="ECO:0000313" key="3">
    <source>
        <dbReference type="Proteomes" id="UP000214720"/>
    </source>
</evidence>
<proteinExistence type="predicted"/>
<dbReference type="EMBL" id="MTHB01000172">
    <property type="protein sequence ID" value="OXC75470.1"/>
    <property type="molecule type" value="Genomic_DNA"/>
</dbReference>
<dbReference type="Proteomes" id="UP000214720">
    <property type="component" value="Unassembled WGS sequence"/>
</dbReference>
<feature type="compositionally biased region" description="Polar residues" evidence="1">
    <location>
        <begin position="27"/>
        <end position="43"/>
    </location>
</feature>
<comment type="caution">
    <text evidence="2">The sequence shown here is derived from an EMBL/GenBank/DDBJ whole genome shotgun (WGS) entry which is preliminary data.</text>
</comment>
<accession>A0A226WXF7</accession>
<dbReference type="AlphaFoldDB" id="A0A226WXF7"/>
<feature type="region of interest" description="Disordered" evidence="1">
    <location>
        <begin position="23"/>
        <end position="43"/>
    </location>
</feature>
<sequence length="43" mass="4580">MAVERGKSVREFSCAYAAVPDALKQQRAGQSHQTGKVTALSDS</sequence>
<protein>
    <submittedName>
        <fullName evidence="2">Uncharacterized protein</fullName>
    </submittedName>
</protein>
<name>A0A226WXF7_CABSO</name>
<organism evidence="2 3">
    <name type="scientific">Caballeronia sordidicola</name>
    <name type="common">Burkholderia sordidicola</name>
    <dbReference type="NCBI Taxonomy" id="196367"/>
    <lineage>
        <taxon>Bacteria</taxon>
        <taxon>Pseudomonadati</taxon>
        <taxon>Pseudomonadota</taxon>
        <taxon>Betaproteobacteria</taxon>
        <taxon>Burkholderiales</taxon>
        <taxon>Burkholderiaceae</taxon>
        <taxon>Caballeronia</taxon>
    </lineage>
</organism>
<gene>
    <name evidence="2" type="ORF">BSU04_26825</name>
</gene>